<organism evidence="1 2">
    <name type="scientific">Nostoc linckia FACHB-391</name>
    <dbReference type="NCBI Taxonomy" id="2692906"/>
    <lineage>
        <taxon>Bacteria</taxon>
        <taxon>Bacillati</taxon>
        <taxon>Cyanobacteriota</taxon>
        <taxon>Cyanophyceae</taxon>
        <taxon>Nostocales</taxon>
        <taxon>Nostocaceae</taxon>
        <taxon>Nostoc</taxon>
    </lineage>
</organism>
<name>A0ABR8F885_NOSLI</name>
<proteinExistence type="predicted"/>
<evidence type="ECO:0000313" key="1">
    <source>
        <dbReference type="EMBL" id="MBD2566085.1"/>
    </source>
</evidence>
<dbReference type="EMBL" id="JACJTE010000139">
    <property type="protein sequence ID" value="MBD2566085.1"/>
    <property type="molecule type" value="Genomic_DNA"/>
</dbReference>
<evidence type="ECO:0000313" key="2">
    <source>
        <dbReference type="Proteomes" id="UP000604661"/>
    </source>
</evidence>
<sequence length="74" mass="8642">MPKEIFPSSFECDCGYQLHFFENTIKEMKLMSKQKKILLSDGADPKHTIVFEHGLMADIQCPKQKKKKNLQNKK</sequence>
<comment type="caution">
    <text evidence="1">The sequence shown here is derived from an EMBL/GenBank/DDBJ whole genome shotgun (WGS) entry which is preliminary data.</text>
</comment>
<keyword evidence="2" id="KW-1185">Reference proteome</keyword>
<reference evidence="1 2" key="1">
    <citation type="journal article" date="2020" name="ISME J.">
        <title>Comparative genomics reveals insights into cyanobacterial evolution and habitat adaptation.</title>
        <authorList>
            <person name="Chen M.Y."/>
            <person name="Teng W.K."/>
            <person name="Zhao L."/>
            <person name="Hu C.X."/>
            <person name="Zhou Y.K."/>
            <person name="Han B.P."/>
            <person name="Song L.R."/>
            <person name="Shu W.S."/>
        </authorList>
    </citation>
    <scope>NUCLEOTIDE SEQUENCE [LARGE SCALE GENOMIC DNA]</scope>
    <source>
        <strain evidence="1 2">FACHB-391</strain>
    </source>
</reference>
<protein>
    <submittedName>
        <fullName evidence="1">Uncharacterized protein</fullName>
    </submittedName>
</protein>
<gene>
    <name evidence="1" type="ORF">H6G95_37205</name>
</gene>
<accession>A0ABR8F885</accession>
<dbReference type="Proteomes" id="UP000604661">
    <property type="component" value="Unassembled WGS sequence"/>
</dbReference>